<feature type="domain" description="C2H2-type" evidence="5">
    <location>
        <begin position="114"/>
        <end position="141"/>
    </location>
</feature>
<feature type="domain" description="C2H2-type" evidence="5">
    <location>
        <begin position="234"/>
        <end position="257"/>
    </location>
</feature>
<organism evidence="6 7">
    <name type="scientific">Clonorchis sinensis</name>
    <name type="common">Chinese liver fluke</name>
    <dbReference type="NCBI Taxonomy" id="79923"/>
    <lineage>
        <taxon>Eukaryota</taxon>
        <taxon>Metazoa</taxon>
        <taxon>Spiralia</taxon>
        <taxon>Lophotrochozoa</taxon>
        <taxon>Platyhelminthes</taxon>
        <taxon>Trematoda</taxon>
        <taxon>Digenea</taxon>
        <taxon>Opisthorchiida</taxon>
        <taxon>Opisthorchiata</taxon>
        <taxon>Opisthorchiidae</taxon>
        <taxon>Clonorchis</taxon>
    </lineage>
</organism>
<dbReference type="OrthoDB" id="6219989at2759"/>
<dbReference type="SMART" id="SM00355">
    <property type="entry name" value="ZnF_C2H2"/>
    <property type="match status" value="8"/>
</dbReference>
<keyword evidence="1" id="KW-0479">Metal-binding</keyword>
<keyword evidence="7" id="KW-1185">Reference proteome</keyword>
<dbReference type="AlphaFoldDB" id="A0A419QHT5"/>
<dbReference type="GO" id="GO:0005634">
    <property type="term" value="C:nucleus"/>
    <property type="evidence" value="ECO:0007669"/>
    <property type="project" value="TreeGrafter"/>
</dbReference>
<sequence>MEGSTQVADSPEEFALYAATATGAHESEEFLRCPLCNQSALSRSALVCHLADEHKERLVAVCKICGQYFPSDKIRLHVLRCKGSHICPYCHSTFARLSYLQRHISRQHSSFTRPICDICGKSFSSTGALSIHKRTHNAELPHSCKLCGALFSQSCHVKFHLDSHHAYLELSNKPKPFRCDTCGRGFLFACSLQNHRKQHTAQPYRFSCTVCGRKFRFLSELERHHASHLQKPVYSCSFCQQLFRRLSLLKAHMLRHTDPGFLTCYICLRTYASRTYLIEHMEKHRVDGQASSTTSFDSESAPDLDLGTLTEDCSITAPDSVLFDEMLLEKCGDPLYHPSTPPNVNLLHEVLYGTASSGDGTTCESHFASQKCKVMLLDMQSLNTPLTIQGEALEVVERFTYLGSCISSDCSVTDEVNARICKARVAFANLRHLCRQSGVSLNLKGRVYQATVRAVLLYGCETWPVRAAELRRLQVFDNRCLRTIARVGWCRRIRNEAVRKRVLGCATGTSIEECVQHQKLRWLGHVLRMPNHRLPKRVLFSMPNSEWRKQRGGQPLTWQKSMKEITKRLGAVGATRLPGWGPRDPQCAWLETMQDMAANRCQWRSCCQFLSRLPE</sequence>
<keyword evidence="2" id="KW-0677">Repeat</keyword>
<feature type="domain" description="C2H2-type" evidence="5">
    <location>
        <begin position="85"/>
        <end position="113"/>
    </location>
</feature>
<proteinExistence type="predicted"/>
<dbReference type="EMBL" id="NIRI02000056">
    <property type="protein sequence ID" value="KAG5443173.1"/>
    <property type="molecule type" value="Genomic_DNA"/>
</dbReference>
<feature type="domain" description="C2H2-type" evidence="5">
    <location>
        <begin position="142"/>
        <end position="164"/>
    </location>
</feature>
<dbReference type="PROSITE" id="PS50157">
    <property type="entry name" value="ZINC_FINGER_C2H2_2"/>
    <property type="match status" value="6"/>
</dbReference>
<dbReference type="SUPFAM" id="SSF57667">
    <property type="entry name" value="beta-beta-alpha zinc fingers"/>
    <property type="match status" value="4"/>
</dbReference>
<evidence type="ECO:0000259" key="5">
    <source>
        <dbReference type="PROSITE" id="PS50157"/>
    </source>
</evidence>
<protein>
    <recommendedName>
        <fullName evidence="5">C2H2-type domain-containing protein</fullName>
    </recommendedName>
</protein>
<feature type="domain" description="C2H2-type" evidence="5">
    <location>
        <begin position="177"/>
        <end position="204"/>
    </location>
</feature>
<dbReference type="InterPro" id="IPR013087">
    <property type="entry name" value="Znf_C2H2_type"/>
</dbReference>
<keyword evidence="3" id="KW-0863">Zinc-finger</keyword>
<accession>A0A419QHT5</accession>
<evidence type="ECO:0000313" key="6">
    <source>
        <dbReference type="EMBL" id="KAG5443173.1"/>
    </source>
</evidence>
<gene>
    <name evidence="6" type="ORF">CSKR_108497</name>
</gene>
<dbReference type="GO" id="GO:0000981">
    <property type="term" value="F:DNA-binding transcription factor activity, RNA polymerase II-specific"/>
    <property type="evidence" value="ECO:0007669"/>
    <property type="project" value="TreeGrafter"/>
</dbReference>
<evidence type="ECO:0000313" key="7">
    <source>
        <dbReference type="Proteomes" id="UP000286415"/>
    </source>
</evidence>
<reference evidence="6 7" key="1">
    <citation type="journal article" date="2018" name="Biotechnol. Adv.">
        <title>Improved genomic resources and new bioinformatic workflow for the carcinogenic parasite Clonorchis sinensis: Biotechnological implications.</title>
        <authorList>
            <person name="Wang D."/>
            <person name="Korhonen P.K."/>
            <person name="Gasser R.B."/>
            <person name="Young N.D."/>
        </authorList>
    </citation>
    <scope>NUCLEOTIDE SEQUENCE [LARGE SCALE GENOMIC DNA]</scope>
    <source>
        <strain evidence="6">Cs-k2</strain>
    </source>
</reference>
<evidence type="ECO:0000256" key="3">
    <source>
        <dbReference type="ARBA" id="ARBA00022771"/>
    </source>
</evidence>
<reference evidence="6 7" key="2">
    <citation type="journal article" date="2021" name="Genomics">
        <title>High-quality reference genome for Clonorchis sinensis.</title>
        <authorList>
            <person name="Young N.D."/>
            <person name="Stroehlein A.J."/>
            <person name="Kinkar L."/>
            <person name="Wang T."/>
            <person name="Sohn W.M."/>
            <person name="Chang B.C.H."/>
            <person name="Kaur P."/>
            <person name="Weisz D."/>
            <person name="Dudchenko O."/>
            <person name="Aiden E.L."/>
            <person name="Korhonen P.K."/>
            <person name="Gasser R.B."/>
        </authorList>
    </citation>
    <scope>NUCLEOTIDE SEQUENCE [LARGE SCALE GENOMIC DNA]</scope>
    <source>
        <strain evidence="6">Cs-k2</strain>
    </source>
</reference>
<dbReference type="Pfam" id="PF13912">
    <property type="entry name" value="zf-C2H2_6"/>
    <property type="match status" value="1"/>
</dbReference>
<dbReference type="STRING" id="79923.A0A419QHT5"/>
<dbReference type="InParanoid" id="A0A419QHT5"/>
<feature type="domain" description="C2H2-type" evidence="5">
    <location>
        <begin position="206"/>
        <end position="228"/>
    </location>
</feature>
<comment type="caution">
    <text evidence="6">The sequence shown here is derived from an EMBL/GenBank/DDBJ whole genome shotgun (WGS) entry which is preliminary data.</text>
</comment>
<keyword evidence="4" id="KW-0862">Zinc</keyword>
<dbReference type="GO" id="GO:0000977">
    <property type="term" value="F:RNA polymerase II transcription regulatory region sequence-specific DNA binding"/>
    <property type="evidence" value="ECO:0007669"/>
    <property type="project" value="TreeGrafter"/>
</dbReference>
<dbReference type="PANTHER" id="PTHR24409:SF295">
    <property type="entry name" value="AZ2-RELATED"/>
    <property type="match status" value="1"/>
</dbReference>
<evidence type="ECO:0000256" key="2">
    <source>
        <dbReference type="ARBA" id="ARBA00022737"/>
    </source>
</evidence>
<dbReference type="GO" id="GO:0008270">
    <property type="term" value="F:zinc ion binding"/>
    <property type="evidence" value="ECO:0007669"/>
    <property type="project" value="UniProtKB-KW"/>
</dbReference>
<dbReference type="PROSITE" id="PS00028">
    <property type="entry name" value="ZINC_FINGER_C2H2_1"/>
    <property type="match status" value="6"/>
</dbReference>
<dbReference type="Proteomes" id="UP000286415">
    <property type="component" value="Unassembled WGS sequence"/>
</dbReference>
<dbReference type="PANTHER" id="PTHR24409">
    <property type="entry name" value="ZINC FINGER PROTEIN 142"/>
    <property type="match status" value="1"/>
</dbReference>
<dbReference type="Pfam" id="PF00096">
    <property type="entry name" value="zf-C2H2"/>
    <property type="match status" value="3"/>
</dbReference>
<dbReference type="InterPro" id="IPR036236">
    <property type="entry name" value="Znf_C2H2_sf"/>
</dbReference>
<name>A0A419QHT5_CLOSI</name>
<dbReference type="FunFam" id="3.30.160.60:FF:000446">
    <property type="entry name" value="Zinc finger protein"/>
    <property type="match status" value="1"/>
</dbReference>
<evidence type="ECO:0000256" key="4">
    <source>
        <dbReference type="ARBA" id="ARBA00022833"/>
    </source>
</evidence>
<dbReference type="Gene3D" id="3.30.160.60">
    <property type="entry name" value="Classic Zinc Finger"/>
    <property type="match status" value="5"/>
</dbReference>
<evidence type="ECO:0000256" key="1">
    <source>
        <dbReference type="ARBA" id="ARBA00022723"/>
    </source>
</evidence>